<keyword evidence="3" id="KW-1185">Reference proteome</keyword>
<reference evidence="2 3" key="1">
    <citation type="submission" date="2019-07" db="EMBL/GenBank/DDBJ databases">
        <title>Whole genome shotgun sequence of Microvirga aerophila NBRC 106136.</title>
        <authorList>
            <person name="Hosoyama A."/>
            <person name="Uohara A."/>
            <person name="Ohji S."/>
            <person name="Ichikawa N."/>
        </authorList>
    </citation>
    <scope>NUCLEOTIDE SEQUENCE [LARGE SCALE GENOMIC DNA]</scope>
    <source>
        <strain evidence="2 3">NBRC 106136</strain>
    </source>
</reference>
<accession>A0A512BUL8</accession>
<gene>
    <name evidence="2" type="ORF">MAE02_33650</name>
</gene>
<name>A0A512BUL8_9HYPH</name>
<dbReference type="RefSeq" id="WP_114187807.1">
    <property type="nucleotide sequence ID" value="NZ_BJYU01000046.1"/>
</dbReference>
<dbReference type="Proteomes" id="UP000321085">
    <property type="component" value="Unassembled WGS sequence"/>
</dbReference>
<organism evidence="2 3">
    <name type="scientific">Microvirga aerophila</name>
    <dbReference type="NCBI Taxonomy" id="670291"/>
    <lineage>
        <taxon>Bacteria</taxon>
        <taxon>Pseudomonadati</taxon>
        <taxon>Pseudomonadota</taxon>
        <taxon>Alphaproteobacteria</taxon>
        <taxon>Hyphomicrobiales</taxon>
        <taxon>Methylobacteriaceae</taxon>
        <taxon>Microvirga</taxon>
    </lineage>
</organism>
<feature type="transmembrane region" description="Helical" evidence="1">
    <location>
        <begin position="93"/>
        <end position="114"/>
    </location>
</feature>
<evidence type="ECO:0000256" key="1">
    <source>
        <dbReference type="SAM" id="Phobius"/>
    </source>
</evidence>
<comment type="caution">
    <text evidence="2">The sequence shown here is derived from an EMBL/GenBank/DDBJ whole genome shotgun (WGS) entry which is preliminary data.</text>
</comment>
<keyword evidence="1" id="KW-0472">Membrane</keyword>
<proteinExistence type="predicted"/>
<protein>
    <submittedName>
        <fullName evidence="2">Uncharacterized protein</fullName>
    </submittedName>
</protein>
<keyword evidence="1" id="KW-0812">Transmembrane</keyword>
<feature type="transmembrane region" description="Helical" evidence="1">
    <location>
        <begin position="49"/>
        <end position="72"/>
    </location>
</feature>
<evidence type="ECO:0000313" key="2">
    <source>
        <dbReference type="EMBL" id="GEO15669.1"/>
    </source>
</evidence>
<keyword evidence="1" id="KW-1133">Transmembrane helix</keyword>
<sequence>MAGRRTLQVLVMLGGLIAWALQFTLIYGVTSTLCGRGWADKTLFGGGVVPVTILLSTLAALAIGAAMLLLSLKEYRSLQHGTASAVDTFMNQAAILISGLSLVVIIWHGVPALILPACA</sequence>
<dbReference type="AlphaFoldDB" id="A0A512BUL8"/>
<dbReference type="OrthoDB" id="8019591at2"/>
<dbReference type="EMBL" id="BJYU01000046">
    <property type="protein sequence ID" value="GEO15669.1"/>
    <property type="molecule type" value="Genomic_DNA"/>
</dbReference>
<feature type="transmembrane region" description="Helical" evidence="1">
    <location>
        <begin position="7"/>
        <end position="29"/>
    </location>
</feature>
<evidence type="ECO:0000313" key="3">
    <source>
        <dbReference type="Proteomes" id="UP000321085"/>
    </source>
</evidence>